<sequence length="390" mass="45446">MDADIVKLKNSQNIVPVNIANKETYYSDLSNIENSWTGRMDAQISNTFFHEAIQLIINSIDLFERGIFDCAFYSLRQALEVSMTLTYLIEGTEEKKEVELSKWKEQGHFPMYGAMVKALEKDQSVYADIKDCMKDYFSELESSKKKLNKYVHKQGFSTFYVSKNHAFNQSKSRDKFVEEFEGHLKKCIGAVAVLRLTVDPFPILLMDEEIYRRTGDMMTFQYNEDFVEKYIGKSNIESYKKTEFYSTMYDSFMQDEAKSDEVANVVKDQFIDKSKVDEILKQKHLLSHHDLAAVFLASFSDKVAKIYSIGGMHMYFTTTKSKRDSWSYSGLDFKQFKESKNPFNMKYDEAFISCVDFLGDTNFIEHNFIFSKKEIIELEELVNTHNRVDG</sequence>
<accession>A0A1M6UID1</accession>
<keyword evidence="2" id="KW-1185">Reference proteome</keyword>
<gene>
    <name evidence="1" type="ORF">SAMN04488028_107130</name>
</gene>
<dbReference type="Proteomes" id="UP000184474">
    <property type="component" value="Unassembled WGS sequence"/>
</dbReference>
<dbReference type="AlphaFoldDB" id="A0A1M6UID1"/>
<proteinExistence type="predicted"/>
<dbReference type="RefSeq" id="WP_073124311.1">
    <property type="nucleotide sequence ID" value="NZ_FRAA01000007.1"/>
</dbReference>
<reference evidence="2" key="1">
    <citation type="submission" date="2016-11" db="EMBL/GenBank/DDBJ databases">
        <authorList>
            <person name="Varghese N."/>
            <person name="Submissions S."/>
        </authorList>
    </citation>
    <scope>NUCLEOTIDE SEQUENCE [LARGE SCALE GENOMIC DNA]</scope>
    <source>
        <strain evidence="2">DSM 26134</strain>
    </source>
</reference>
<dbReference type="EMBL" id="FRAA01000007">
    <property type="protein sequence ID" value="SHK68920.1"/>
    <property type="molecule type" value="Genomic_DNA"/>
</dbReference>
<protein>
    <recommendedName>
        <fullName evidence="3">Teicoplanin resistance protein VanZ</fullName>
    </recommendedName>
</protein>
<evidence type="ECO:0008006" key="3">
    <source>
        <dbReference type="Google" id="ProtNLM"/>
    </source>
</evidence>
<evidence type="ECO:0000313" key="1">
    <source>
        <dbReference type="EMBL" id="SHK68920.1"/>
    </source>
</evidence>
<evidence type="ECO:0000313" key="2">
    <source>
        <dbReference type="Proteomes" id="UP000184474"/>
    </source>
</evidence>
<organism evidence="1 2">
    <name type="scientific">Reichenbachiella agariperforans</name>
    <dbReference type="NCBI Taxonomy" id="156994"/>
    <lineage>
        <taxon>Bacteria</taxon>
        <taxon>Pseudomonadati</taxon>
        <taxon>Bacteroidota</taxon>
        <taxon>Cytophagia</taxon>
        <taxon>Cytophagales</taxon>
        <taxon>Reichenbachiellaceae</taxon>
        <taxon>Reichenbachiella</taxon>
    </lineage>
</organism>
<name>A0A1M6UID1_REIAG</name>